<dbReference type="EMBL" id="JABXBU010000003">
    <property type="protein sequence ID" value="KAF8793030.1"/>
    <property type="molecule type" value="Genomic_DNA"/>
</dbReference>
<evidence type="ECO:0000313" key="2">
    <source>
        <dbReference type="Proteomes" id="UP000807504"/>
    </source>
</evidence>
<proteinExistence type="predicted"/>
<reference evidence="1" key="1">
    <citation type="journal article" date="2020" name="bioRxiv">
        <title>Chromosome-level reference genome of the European wasp spider Argiope bruennichi: a resource for studies on range expansion and evolutionary adaptation.</title>
        <authorList>
            <person name="Sheffer M.M."/>
            <person name="Hoppe A."/>
            <person name="Krehenwinkel H."/>
            <person name="Uhl G."/>
            <person name="Kuss A.W."/>
            <person name="Jensen L."/>
            <person name="Jensen C."/>
            <person name="Gillespie R.G."/>
            <person name="Hoff K.J."/>
            <person name="Prost S."/>
        </authorList>
    </citation>
    <scope>NUCLEOTIDE SEQUENCE</scope>
</reference>
<name>A0A8T0FU28_ARGBR</name>
<evidence type="ECO:0000313" key="1">
    <source>
        <dbReference type="EMBL" id="KAF8793030.1"/>
    </source>
</evidence>
<reference evidence="1" key="2">
    <citation type="submission" date="2020-06" db="EMBL/GenBank/DDBJ databases">
        <authorList>
            <person name="Sheffer M."/>
        </authorList>
    </citation>
    <scope>NUCLEOTIDE SEQUENCE</scope>
</reference>
<keyword evidence="2" id="KW-1185">Reference proteome</keyword>
<dbReference type="AlphaFoldDB" id="A0A8T0FU28"/>
<protein>
    <submittedName>
        <fullName evidence="1">Uncharacterized protein</fullName>
    </submittedName>
</protein>
<comment type="caution">
    <text evidence="1">The sequence shown here is derived from an EMBL/GenBank/DDBJ whole genome shotgun (WGS) entry which is preliminary data.</text>
</comment>
<organism evidence="1 2">
    <name type="scientific">Argiope bruennichi</name>
    <name type="common">Wasp spider</name>
    <name type="synonym">Aranea bruennichi</name>
    <dbReference type="NCBI Taxonomy" id="94029"/>
    <lineage>
        <taxon>Eukaryota</taxon>
        <taxon>Metazoa</taxon>
        <taxon>Ecdysozoa</taxon>
        <taxon>Arthropoda</taxon>
        <taxon>Chelicerata</taxon>
        <taxon>Arachnida</taxon>
        <taxon>Araneae</taxon>
        <taxon>Araneomorphae</taxon>
        <taxon>Entelegynae</taxon>
        <taxon>Araneoidea</taxon>
        <taxon>Araneidae</taxon>
        <taxon>Argiope</taxon>
    </lineage>
</organism>
<sequence length="137" mass="16035">MPRLEEVSLGVGARPRRPLFDFMVQWNALSDLRGGFRRFGKIFDRSCLRIYRTTSPRVKGGEICSFTKAANTLARNLDPPNLSHVDIEMFLTRGHPCLKMNFYDGELAKKEMKVLSRTEIDFYIKTQYMYHIQYISF</sequence>
<dbReference type="Proteomes" id="UP000807504">
    <property type="component" value="Unassembled WGS sequence"/>
</dbReference>
<gene>
    <name evidence="1" type="ORF">HNY73_004559</name>
</gene>
<accession>A0A8T0FU28</accession>